<keyword evidence="2" id="KW-1185">Reference proteome</keyword>
<comment type="caution">
    <text evidence="1">The sequence shown here is derived from an EMBL/GenBank/DDBJ whole genome shotgun (WGS) entry which is preliminary data.</text>
</comment>
<organism evidence="1 2">
    <name type="scientific">Colletotrichum truncatum</name>
    <name type="common">Anthracnose fungus</name>
    <name type="synonym">Colletotrichum capsici</name>
    <dbReference type="NCBI Taxonomy" id="5467"/>
    <lineage>
        <taxon>Eukaryota</taxon>
        <taxon>Fungi</taxon>
        <taxon>Dikarya</taxon>
        <taxon>Ascomycota</taxon>
        <taxon>Pezizomycotina</taxon>
        <taxon>Sordariomycetes</taxon>
        <taxon>Hypocreomycetidae</taxon>
        <taxon>Glomerellales</taxon>
        <taxon>Glomerellaceae</taxon>
        <taxon>Colletotrichum</taxon>
        <taxon>Colletotrichum truncatum species complex</taxon>
    </lineage>
</organism>
<dbReference type="EMBL" id="VUJX02000007">
    <property type="protein sequence ID" value="KAL0933632.1"/>
    <property type="molecule type" value="Genomic_DNA"/>
</dbReference>
<protein>
    <submittedName>
        <fullName evidence="1">Oxidoreductase</fullName>
    </submittedName>
</protein>
<dbReference type="Proteomes" id="UP000805649">
    <property type="component" value="Unassembled WGS sequence"/>
</dbReference>
<proteinExistence type="predicted"/>
<name>A0ACC3YR53_COLTU</name>
<gene>
    <name evidence="1" type="ORF">CTRU02_210431</name>
</gene>
<sequence length="434" mass="47978">MSSHVSLKVLIVGGGIGGPALAFWLAQLGHDVTIVERNSCLRAQGQQIDIRGQGVSVIRLMGLEPEIRARGVDEAGIRFVDHNGKIQAAFGANKTGVGRQSFTSEFEIMRSDLVRLLFERTEELGVKYIFGNSVVAFEQDTESVTVSLSDGTTDKFDLLVGADGQSSRTRRLMLGSGEEDPFFPLDLHTALFTVPREKSDVNWATVCLAPKQRMMMTRNDNPETTQVYLGFAPQDQETDRLLRQSQKGRDIGEQKRLWIELFKDAGWQVPRFTKSLEAGGVSDDFYQYQIGQVKMDKWYKNRVVLLGDAGYGPSPLTGSGTTLAFVGAYVLAGEISEHCAGSKGKMGVSAALKAYDSSLRPFVKTVQDIKFKPTALYPKSAWGVSFVNTILWLVAIFRIDKLFLRLQSDNVEGWNLPDYPALPVKEGKSDTETD</sequence>
<evidence type="ECO:0000313" key="2">
    <source>
        <dbReference type="Proteomes" id="UP000805649"/>
    </source>
</evidence>
<accession>A0ACC3YR53</accession>
<evidence type="ECO:0000313" key="1">
    <source>
        <dbReference type="EMBL" id="KAL0933632.1"/>
    </source>
</evidence>
<reference evidence="1 2" key="1">
    <citation type="journal article" date="2020" name="Phytopathology">
        <title>Genome Sequence Resources of Colletotrichum truncatum, C. plurivorum, C. musicola, and C. sojae: Four Species Pathogenic to Soybean (Glycine max).</title>
        <authorList>
            <person name="Rogerio F."/>
            <person name="Boufleur T.R."/>
            <person name="Ciampi-Guillardi M."/>
            <person name="Sukno S.A."/>
            <person name="Thon M.R."/>
            <person name="Massola Junior N.S."/>
            <person name="Baroncelli R."/>
        </authorList>
    </citation>
    <scope>NUCLEOTIDE SEQUENCE [LARGE SCALE GENOMIC DNA]</scope>
    <source>
        <strain evidence="1 2">CMES1059</strain>
    </source>
</reference>